<protein>
    <submittedName>
        <fullName evidence="1">La domain</fullName>
    </submittedName>
</protein>
<evidence type="ECO:0000313" key="1">
    <source>
        <dbReference type="EMBL" id="DAE14560.1"/>
    </source>
</evidence>
<organism evidence="1">
    <name type="scientific">Siphoviridae sp. ctShp28</name>
    <dbReference type="NCBI Taxonomy" id="2825512"/>
    <lineage>
        <taxon>Viruses</taxon>
        <taxon>Duplodnaviria</taxon>
        <taxon>Heunggongvirae</taxon>
        <taxon>Uroviricota</taxon>
        <taxon>Caudoviricetes</taxon>
    </lineage>
</organism>
<proteinExistence type="predicted"/>
<sequence length="121" mass="14040">MLNSNYTFDNRNLRDREKSFNAGIVYFYNADERVKGKVKEKYYFSDESISLDSFLKAQQNNATVTRAIGIPSGGTVIEHGDIAVIGEDEYIVTHAQYQDYARPVWYKVYLERTTIPYETMD</sequence>
<accession>A0A8S5Q661</accession>
<name>A0A8S5Q661_9CAUD</name>
<reference evidence="1" key="1">
    <citation type="journal article" date="2021" name="Proc. Natl. Acad. Sci. U.S.A.">
        <title>A Catalog of Tens of Thousands of Viruses from Human Metagenomes Reveals Hidden Associations with Chronic Diseases.</title>
        <authorList>
            <person name="Tisza M.J."/>
            <person name="Buck C.B."/>
        </authorList>
    </citation>
    <scope>NUCLEOTIDE SEQUENCE</scope>
    <source>
        <strain evidence="1">CtShp28</strain>
    </source>
</reference>
<dbReference type="EMBL" id="BK015586">
    <property type="protein sequence ID" value="DAE14560.1"/>
    <property type="molecule type" value="Genomic_DNA"/>
</dbReference>